<dbReference type="GO" id="GO:0006423">
    <property type="term" value="P:cysteinyl-tRNA aminoacylation"/>
    <property type="evidence" value="ECO:0007669"/>
    <property type="project" value="InterPro"/>
</dbReference>
<dbReference type="InterPro" id="IPR024909">
    <property type="entry name" value="Cys-tRNA/MSH_ligase"/>
</dbReference>
<dbReference type="EC" id="6.1.1.16" evidence="2"/>
<dbReference type="PANTHER" id="PTHR10890">
    <property type="entry name" value="CYSTEINYL-TRNA SYNTHETASE"/>
    <property type="match status" value="1"/>
</dbReference>
<keyword evidence="9" id="KW-0030">Aminoacyl-tRNA synthetase</keyword>
<dbReference type="InterPro" id="IPR032678">
    <property type="entry name" value="tRNA-synt_1_cat_dom"/>
</dbReference>
<evidence type="ECO:0000256" key="10">
    <source>
        <dbReference type="ARBA" id="ARBA00031499"/>
    </source>
</evidence>
<gene>
    <name evidence="13" type="primary">LOC108822251</name>
</gene>
<protein>
    <recommendedName>
        <fullName evidence="2">cysteine--tRNA ligase</fullName>
        <ecNumber evidence="2">6.1.1.16</ecNumber>
    </recommendedName>
    <alternativeName>
        <fullName evidence="10">Cysteinyl-tRNA synthetase</fullName>
    </alternativeName>
</protein>
<evidence type="ECO:0000256" key="4">
    <source>
        <dbReference type="ARBA" id="ARBA00022723"/>
    </source>
</evidence>
<organism evidence="12 13">
    <name type="scientific">Raphanus sativus</name>
    <name type="common">Radish</name>
    <name type="synonym">Raphanus raphanistrum var. sativus</name>
    <dbReference type="NCBI Taxonomy" id="3726"/>
    <lineage>
        <taxon>Eukaryota</taxon>
        <taxon>Viridiplantae</taxon>
        <taxon>Streptophyta</taxon>
        <taxon>Embryophyta</taxon>
        <taxon>Tracheophyta</taxon>
        <taxon>Spermatophyta</taxon>
        <taxon>Magnoliopsida</taxon>
        <taxon>eudicotyledons</taxon>
        <taxon>Gunneridae</taxon>
        <taxon>Pentapetalae</taxon>
        <taxon>rosids</taxon>
        <taxon>malvids</taxon>
        <taxon>Brassicales</taxon>
        <taxon>Brassicaceae</taxon>
        <taxon>Brassiceae</taxon>
        <taxon>Raphanus</taxon>
    </lineage>
</organism>
<dbReference type="Pfam" id="PF01406">
    <property type="entry name" value="tRNA-synt_1e"/>
    <property type="match status" value="1"/>
</dbReference>
<dbReference type="GO" id="GO:0046872">
    <property type="term" value="F:metal ion binding"/>
    <property type="evidence" value="ECO:0007669"/>
    <property type="project" value="UniProtKB-KW"/>
</dbReference>
<dbReference type="NCBIfam" id="TIGR00435">
    <property type="entry name" value="cysS"/>
    <property type="match status" value="1"/>
</dbReference>
<dbReference type="PRINTS" id="PR00983">
    <property type="entry name" value="TRNASYNTHCYS"/>
</dbReference>
<dbReference type="GO" id="GO:0005737">
    <property type="term" value="C:cytoplasm"/>
    <property type="evidence" value="ECO:0007669"/>
    <property type="project" value="TreeGrafter"/>
</dbReference>
<evidence type="ECO:0000256" key="3">
    <source>
        <dbReference type="ARBA" id="ARBA00022598"/>
    </source>
</evidence>
<dbReference type="SUPFAM" id="SSF52374">
    <property type="entry name" value="Nucleotidylyl transferase"/>
    <property type="match status" value="1"/>
</dbReference>
<dbReference type="PANTHER" id="PTHR10890:SF26">
    <property type="entry name" value="CYSTEINE--TRNA LIGASE 1, CYTOPLASMIC-RELATED"/>
    <property type="match status" value="1"/>
</dbReference>
<dbReference type="Proteomes" id="UP000504610">
    <property type="component" value="Unplaced"/>
</dbReference>
<evidence type="ECO:0000313" key="12">
    <source>
        <dbReference type="Proteomes" id="UP000504610"/>
    </source>
</evidence>
<dbReference type="Gene3D" id="1.20.120.1910">
    <property type="entry name" value="Cysteine-tRNA ligase, C-terminal anti-codon recognition domain"/>
    <property type="match status" value="1"/>
</dbReference>
<dbReference type="InterPro" id="IPR014729">
    <property type="entry name" value="Rossmann-like_a/b/a_fold"/>
</dbReference>
<dbReference type="HAMAP" id="MF_00041">
    <property type="entry name" value="Cys_tRNA_synth"/>
    <property type="match status" value="1"/>
</dbReference>
<dbReference type="GO" id="GO:0005524">
    <property type="term" value="F:ATP binding"/>
    <property type="evidence" value="ECO:0007669"/>
    <property type="project" value="UniProtKB-KW"/>
</dbReference>
<keyword evidence="4" id="KW-0479">Metal-binding</keyword>
<keyword evidence="3" id="KW-0436">Ligase</keyword>
<comment type="cofactor">
    <cofactor evidence="1">
        <name>Zn(2+)</name>
        <dbReference type="ChEBI" id="CHEBI:29105"/>
    </cofactor>
</comment>
<evidence type="ECO:0000313" key="13">
    <source>
        <dbReference type="RefSeq" id="XP_056852658.1"/>
    </source>
</evidence>
<dbReference type="Gene3D" id="3.40.50.620">
    <property type="entry name" value="HUPs"/>
    <property type="match status" value="1"/>
</dbReference>
<evidence type="ECO:0000256" key="2">
    <source>
        <dbReference type="ARBA" id="ARBA00012832"/>
    </source>
</evidence>
<evidence type="ECO:0000259" key="11">
    <source>
        <dbReference type="Pfam" id="PF01406"/>
    </source>
</evidence>
<dbReference type="GO" id="GO:0004817">
    <property type="term" value="F:cysteine-tRNA ligase activity"/>
    <property type="evidence" value="ECO:0007669"/>
    <property type="project" value="UniProtKB-EC"/>
</dbReference>
<dbReference type="RefSeq" id="XP_056852658.1">
    <property type="nucleotide sequence ID" value="XM_056996678.1"/>
</dbReference>
<keyword evidence="7" id="KW-0067">ATP-binding</keyword>
<evidence type="ECO:0000256" key="6">
    <source>
        <dbReference type="ARBA" id="ARBA00022833"/>
    </source>
</evidence>
<dbReference type="GeneID" id="108822251"/>
<keyword evidence="6" id="KW-0862">Zinc</keyword>
<reference evidence="13" key="1">
    <citation type="submission" date="2025-08" db="UniProtKB">
        <authorList>
            <consortium name="RefSeq"/>
        </authorList>
    </citation>
    <scope>IDENTIFICATION</scope>
    <source>
        <tissue evidence="13">Leaf</tissue>
    </source>
</reference>
<dbReference type="InterPro" id="IPR009080">
    <property type="entry name" value="tRNAsynth_Ia_anticodon-bd"/>
</dbReference>
<feature type="domain" description="tRNA synthetases class I catalytic" evidence="11">
    <location>
        <begin position="61"/>
        <end position="363"/>
    </location>
</feature>
<sequence length="560" mass="64770">MNGGKRRLWPTINKLIYRFVIDWEGSQLGYPKIEREMEVETIMASKDLCLYNTMTNQKETLKPINPGKIGMYVCGVALHSYDSLNLHEARTSVAFDVLYRYLRYLGYQVNYVRSLGDLNNMLFLKAEFHRENPVDYSSRLRKQYLADMNALQCLLPTHEPRVSDHVERIINMIIKVIEKGYGYQVGGDVFFSVHKSPNYGQLLSSQSLAGNRVSRRVALLDLKKRNPADFALWMAAKPGEEEPSWESPWGLGRPGLHVECRAMSTLYLPPRFDIHGGTANLKFPHHENVIAQTCCEEDSSGANFWLHSEQVIYNDDHKLRRHGRYITIGEMMVVFHPLAVRYFLMSVHYRTSLTYTKHELEVSSDSLYNVYQTLQDLVEALAPYQEALKDKNRKYYKQTSEAQDAIKKLWRDFEEKMSDDLNSPHILRDALPRTMKLIKVLITKLKKKTKRMSLVVSLVELEKAARGILDVLGLLTSLSYEELLKEMKQKALGRGNLGEEEVLQLIEERKTRRNLKDFKRSDEIRAWLKSRGISLMDIPGGKDTLWRPSFLFSPQPKPGK</sequence>
<evidence type="ECO:0000256" key="8">
    <source>
        <dbReference type="ARBA" id="ARBA00022917"/>
    </source>
</evidence>
<name>A0A9W3CMY4_RAPSA</name>
<evidence type="ECO:0000256" key="7">
    <source>
        <dbReference type="ARBA" id="ARBA00022840"/>
    </source>
</evidence>
<keyword evidence="8" id="KW-0648">Protein biosynthesis</keyword>
<dbReference type="OrthoDB" id="1118300at2759"/>
<keyword evidence="12" id="KW-1185">Reference proteome</keyword>
<accession>A0A9W3CMY4</accession>
<dbReference type="KEGG" id="rsz:108822251"/>
<dbReference type="SUPFAM" id="SSF47323">
    <property type="entry name" value="Anticodon-binding domain of a subclass of class I aminoacyl-tRNA synthetases"/>
    <property type="match status" value="1"/>
</dbReference>
<proteinExistence type="inferred from homology"/>
<evidence type="ECO:0000256" key="1">
    <source>
        <dbReference type="ARBA" id="ARBA00001947"/>
    </source>
</evidence>
<dbReference type="AlphaFoldDB" id="A0A9W3CMY4"/>
<evidence type="ECO:0000256" key="9">
    <source>
        <dbReference type="ARBA" id="ARBA00023146"/>
    </source>
</evidence>
<keyword evidence="5" id="KW-0547">Nucleotide-binding</keyword>
<evidence type="ECO:0000256" key="5">
    <source>
        <dbReference type="ARBA" id="ARBA00022741"/>
    </source>
</evidence>
<dbReference type="InterPro" id="IPR015803">
    <property type="entry name" value="Cys-tRNA-ligase"/>
</dbReference>